<dbReference type="PANTHER" id="PTHR10466">
    <property type="entry name" value="PHOSPHOMANNOMUTASE"/>
    <property type="match status" value="1"/>
</dbReference>
<comment type="function">
    <text evidence="13">Involved in the synthesis of the GDP-mannose and dolichol-phosphate-mannose required for a number of critical mannosyl transfer reactions.</text>
</comment>
<evidence type="ECO:0000313" key="15">
    <source>
        <dbReference type="Proteomes" id="UP000027361"/>
    </source>
</evidence>
<feature type="binding site" evidence="12">
    <location>
        <position position="38"/>
    </location>
    <ligand>
        <name>Mg(2+)</name>
        <dbReference type="ChEBI" id="CHEBI:18420"/>
        <label>1</label>
    </ligand>
</feature>
<dbReference type="InterPro" id="IPR043169">
    <property type="entry name" value="PMM_cap"/>
</dbReference>
<feature type="active site" description="Proton donor/acceptor" evidence="10">
    <location>
        <position position="40"/>
    </location>
</feature>
<dbReference type="AlphaFoldDB" id="A0A066W7Q0"/>
<comment type="pathway">
    <text evidence="2 13">Nucleotide-sugar biosynthesis; GDP-alpha-D-mannose biosynthesis; alpha-D-mannose 1-phosphate from D-fructose 6-phosphate: step 2/2.</text>
</comment>
<dbReference type="InterPro" id="IPR036412">
    <property type="entry name" value="HAD-like_sf"/>
</dbReference>
<evidence type="ECO:0000256" key="2">
    <source>
        <dbReference type="ARBA" id="ARBA00004699"/>
    </source>
</evidence>
<dbReference type="NCBIfam" id="TIGR01484">
    <property type="entry name" value="HAD-SF-IIB"/>
    <property type="match status" value="1"/>
</dbReference>
<dbReference type="SFLD" id="SFLDF00445">
    <property type="entry name" value="alpha-phosphomannomutase"/>
    <property type="match status" value="1"/>
</dbReference>
<evidence type="ECO:0000256" key="6">
    <source>
        <dbReference type="ARBA" id="ARBA00022490"/>
    </source>
</evidence>
<dbReference type="Pfam" id="PF03332">
    <property type="entry name" value="PMM"/>
    <property type="match status" value="2"/>
</dbReference>
<dbReference type="GO" id="GO:0004615">
    <property type="term" value="F:phosphomannomutase activity"/>
    <property type="evidence" value="ECO:0007669"/>
    <property type="project" value="UniProtKB-EC"/>
</dbReference>
<feature type="binding site" evidence="12">
    <location>
        <position position="274"/>
    </location>
    <ligand>
        <name>Mg(2+)</name>
        <dbReference type="ChEBI" id="CHEBI:18420"/>
        <label>1</label>
    </ligand>
</feature>
<evidence type="ECO:0000256" key="11">
    <source>
        <dbReference type="PIRSR" id="PIRSR605002-2"/>
    </source>
</evidence>
<evidence type="ECO:0000256" key="8">
    <source>
        <dbReference type="ARBA" id="ARBA00022842"/>
    </source>
</evidence>
<dbReference type="InterPro" id="IPR005002">
    <property type="entry name" value="PMM"/>
</dbReference>
<evidence type="ECO:0000256" key="5">
    <source>
        <dbReference type="ARBA" id="ARBA00012730"/>
    </source>
</evidence>
<dbReference type="InParanoid" id="A0A066W7Q0"/>
<dbReference type="GeneID" id="25263205"/>
<proteinExistence type="inferred from homology"/>
<dbReference type="RefSeq" id="XP_013243656.1">
    <property type="nucleotide sequence ID" value="XM_013388202.1"/>
</dbReference>
<dbReference type="SFLD" id="SFLDG01143">
    <property type="entry name" value="C2.B.3:_Phosphomannomutase_Lik"/>
    <property type="match status" value="1"/>
</dbReference>
<feature type="binding site" evidence="11">
    <location>
        <position position="212"/>
    </location>
    <ligand>
        <name>alpha-D-mannose 1-phosphate</name>
        <dbReference type="ChEBI" id="CHEBI:58409"/>
    </ligand>
</feature>
<comment type="subunit">
    <text evidence="4 13">Homodimer.</text>
</comment>
<feature type="binding site" evidence="11">
    <location>
        <position position="165"/>
    </location>
    <ligand>
        <name>alpha-D-mannose 1-phosphate</name>
        <dbReference type="ChEBI" id="CHEBI:58409"/>
    </ligand>
</feature>
<dbReference type="Gene3D" id="3.30.1240.20">
    <property type="match status" value="1"/>
</dbReference>
<reference evidence="14 15" key="1">
    <citation type="submission" date="2014-05" db="EMBL/GenBank/DDBJ databases">
        <title>Draft genome sequence of a rare smut relative, Tilletiaria anomala UBC 951.</title>
        <authorList>
            <consortium name="DOE Joint Genome Institute"/>
            <person name="Toome M."/>
            <person name="Kuo A."/>
            <person name="Henrissat B."/>
            <person name="Lipzen A."/>
            <person name="Tritt A."/>
            <person name="Yoshinaga Y."/>
            <person name="Zane M."/>
            <person name="Barry K."/>
            <person name="Grigoriev I.V."/>
            <person name="Spatafora J.W."/>
            <person name="Aimea M.C."/>
        </authorList>
    </citation>
    <scope>NUCLEOTIDE SEQUENCE [LARGE SCALE GENOMIC DNA]</scope>
    <source>
        <strain evidence="14 15">UBC 951</strain>
    </source>
</reference>
<dbReference type="GO" id="GO:0009298">
    <property type="term" value="P:GDP-mannose biosynthetic process"/>
    <property type="evidence" value="ECO:0007669"/>
    <property type="project" value="UniProtKB-UniPathway"/>
</dbReference>
<dbReference type="Gene3D" id="3.40.50.1000">
    <property type="entry name" value="HAD superfamily/HAD-like"/>
    <property type="match status" value="1"/>
</dbReference>
<dbReference type="CDD" id="cd02585">
    <property type="entry name" value="HAD_PMM"/>
    <property type="match status" value="1"/>
</dbReference>
<keyword evidence="9 13" id="KW-0413">Isomerase</keyword>
<dbReference type="STRING" id="1037660.A0A066W7Q0"/>
<organism evidence="14 15">
    <name type="scientific">Tilletiaria anomala (strain ATCC 24038 / CBS 436.72 / UBC 951)</name>
    <dbReference type="NCBI Taxonomy" id="1037660"/>
    <lineage>
        <taxon>Eukaryota</taxon>
        <taxon>Fungi</taxon>
        <taxon>Dikarya</taxon>
        <taxon>Basidiomycota</taxon>
        <taxon>Ustilaginomycotina</taxon>
        <taxon>Exobasidiomycetes</taxon>
        <taxon>Georgefischeriales</taxon>
        <taxon>Tilletiariaceae</taxon>
        <taxon>Tilletiaria</taxon>
    </lineage>
</organism>
<dbReference type="GO" id="GO:0005829">
    <property type="term" value="C:cytosol"/>
    <property type="evidence" value="ECO:0007669"/>
    <property type="project" value="TreeGrafter"/>
</dbReference>
<name>A0A066W7Q0_TILAU</name>
<evidence type="ECO:0000256" key="1">
    <source>
        <dbReference type="ARBA" id="ARBA00004496"/>
    </source>
</evidence>
<dbReference type="OMA" id="ISHRVYT"/>
<dbReference type="GO" id="GO:0046872">
    <property type="term" value="F:metal ion binding"/>
    <property type="evidence" value="ECO:0007669"/>
    <property type="project" value="UniProtKB-KW"/>
</dbReference>
<dbReference type="SFLD" id="SFLDS00003">
    <property type="entry name" value="Haloacid_Dehalogenase"/>
    <property type="match status" value="1"/>
</dbReference>
<evidence type="ECO:0000256" key="4">
    <source>
        <dbReference type="ARBA" id="ARBA00011738"/>
    </source>
</evidence>
<evidence type="ECO:0000256" key="12">
    <source>
        <dbReference type="PIRSR" id="PIRSR605002-3"/>
    </source>
</evidence>
<dbReference type="FunFam" id="3.30.1240.20:FF:000001">
    <property type="entry name" value="Phosphomannomutase"/>
    <property type="match status" value="1"/>
</dbReference>
<comment type="caution">
    <text evidence="14">The sequence shown here is derived from an EMBL/GenBank/DDBJ whole genome shotgun (WGS) entry which is preliminary data.</text>
</comment>
<evidence type="ECO:0000256" key="13">
    <source>
        <dbReference type="RuleBase" id="RU361118"/>
    </source>
</evidence>
<keyword evidence="6 13" id="KW-0963">Cytoplasm</keyword>
<dbReference type="Proteomes" id="UP000027361">
    <property type="component" value="Unassembled WGS sequence"/>
</dbReference>
<dbReference type="FunCoup" id="A0A066W7Q0">
    <property type="interactions" value="328"/>
</dbReference>
<dbReference type="SFLD" id="SFLDG01140">
    <property type="entry name" value="C2.B:_Phosphomannomutase_and_P"/>
    <property type="match status" value="1"/>
</dbReference>
<dbReference type="InterPro" id="IPR023214">
    <property type="entry name" value="HAD_sf"/>
</dbReference>
<dbReference type="EMBL" id="JMSN01000033">
    <property type="protein sequence ID" value="KDN46790.1"/>
    <property type="molecule type" value="Genomic_DNA"/>
</dbReference>
<feature type="binding site" evidence="11">
    <location>
        <position position="154"/>
    </location>
    <ligand>
        <name>alpha-D-mannose 1-phosphate</name>
        <dbReference type="ChEBI" id="CHEBI:58409"/>
    </ligand>
</feature>
<keyword evidence="7 12" id="KW-0479">Metal-binding</keyword>
<feature type="binding site" evidence="12">
    <location>
        <position position="276"/>
    </location>
    <ligand>
        <name>Mg(2+)</name>
        <dbReference type="ChEBI" id="CHEBI:18420"/>
        <label>1</label>
    </ligand>
</feature>
<feature type="binding site" evidence="11">
    <location>
        <position position="47"/>
    </location>
    <ligand>
        <name>alpha-D-mannose 1-phosphate</name>
        <dbReference type="ChEBI" id="CHEBI:58409"/>
    </ligand>
</feature>
<dbReference type="InterPro" id="IPR006379">
    <property type="entry name" value="HAD-SF_hydro_IIB"/>
</dbReference>
<gene>
    <name evidence="14" type="ORF">K437DRAFT_246307</name>
</gene>
<comment type="similarity">
    <text evidence="3 13">Belongs to the eukaryotic PMM family.</text>
</comment>
<evidence type="ECO:0000256" key="7">
    <source>
        <dbReference type="ARBA" id="ARBA00022723"/>
    </source>
</evidence>
<dbReference type="OrthoDB" id="10264771at2759"/>
<evidence type="ECO:0000256" key="3">
    <source>
        <dbReference type="ARBA" id="ARBA00009736"/>
    </source>
</evidence>
<feature type="binding site" evidence="12">
    <location>
        <position position="40"/>
    </location>
    <ligand>
        <name>Mg(2+)</name>
        <dbReference type="ChEBI" id="CHEBI:18420"/>
        <label>1</label>
    </ligand>
</feature>
<feature type="binding site" evidence="11">
    <location>
        <position position="210"/>
    </location>
    <ligand>
        <name>alpha-D-mannose 1-phosphate</name>
        <dbReference type="ChEBI" id="CHEBI:58409"/>
    </ligand>
</feature>
<dbReference type="UniPathway" id="UPA00126">
    <property type="reaction ID" value="UER00424"/>
</dbReference>
<dbReference type="HOGENOM" id="CLU_065642_0_1_1"/>
<dbReference type="PANTHER" id="PTHR10466:SF0">
    <property type="entry name" value="PHOSPHOMANNOMUTASE"/>
    <property type="match status" value="1"/>
</dbReference>
<accession>A0A066W7Q0</accession>
<evidence type="ECO:0000313" key="14">
    <source>
        <dbReference type="EMBL" id="KDN46790.1"/>
    </source>
</evidence>
<feature type="binding site" evidence="11">
    <location>
        <position position="172"/>
    </location>
    <ligand>
        <name>alpha-D-mannose 1-phosphate</name>
        <dbReference type="ChEBI" id="CHEBI:58409"/>
    </ligand>
</feature>
<dbReference type="GO" id="GO:0006487">
    <property type="term" value="P:protein N-linked glycosylation"/>
    <property type="evidence" value="ECO:0007669"/>
    <property type="project" value="TreeGrafter"/>
</dbReference>
<protein>
    <recommendedName>
        <fullName evidence="5 13">Phosphomannomutase</fullName>
        <ecNumber evidence="5 13">5.4.2.8</ecNumber>
    </recommendedName>
</protein>
<dbReference type="GO" id="GO:0006013">
    <property type="term" value="P:mannose metabolic process"/>
    <property type="evidence" value="ECO:0007669"/>
    <property type="project" value="TreeGrafter"/>
</dbReference>
<feature type="active site" description="Nucleophile" evidence="10">
    <location>
        <position position="38"/>
    </location>
</feature>
<sequence>MSTISKDASQLTALVAALSANARPIAQRKHPRTLCLFDVDDTLTPARQQASLEVLSLLVELKCEHCAVGFVGGSDLGKITEQLEVPGGPEVRSLFDYGFAENGLTAFAHGKDLPPQSFIRWIGEDKYQKLAKFCLRYISELDIPIMRGTFIEFRNGMINVSPIGRNATIAERHAFQEYDKQAGVRSKFVTALQREFGDWGLRFSVGGQISFDVFPQGWDKTYALRRLTEETQAKGANAAASAGKASVDDSVPGWDEVHFFGDKAFEGGNDFEIYSDKRTIGHRVTSPVDTMRQVKEIFSL</sequence>
<evidence type="ECO:0000256" key="9">
    <source>
        <dbReference type="ARBA" id="ARBA00023235"/>
    </source>
</evidence>
<feature type="binding site" evidence="12">
    <location>
        <position position="262"/>
    </location>
    <ligand>
        <name>Mg(2+)</name>
        <dbReference type="ChEBI" id="CHEBI:18420"/>
        <label>1</label>
    </ligand>
</feature>
<keyword evidence="8 12" id="KW-0460">Magnesium</keyword>
<evidence type="ECO:0000256" key="10">
    <source>
        <dbReference type="PIRSR" id="PIRSR605002-1"/>
    </source>
</evidence>
<keyword evidence="15" id="KW-1185">Reference proteome</keyword>
<dbReference type="EC" id="5.4.2.8" evidence="5 13"/>
<dbReference type="SUPFAM" id="SSF56784">
    <property type="entry name" value="HAD-like"/>
    <property type="match status" value="1"/>
</dbReference>
<comment type="cofactor">
    <cofactor evidence="12">
        <name>Mg(2+)</name>
        <dbReference type="ChEBI" id="CHEBI:18420"/>
    </cofactor>
</comment>
<comment type="subcellular location">
    <subcellularLocation>
        <location evidence="1 13">Cytoplasm</location>
    </subcellularLocation>
</comment>
<feature type="binding site" evidence="12">
    <location>
        <position position="279"/>
    </location>
    <ligand>
        <name>Mg(2+)</name>
        <dbReference type="ChEBI" id="CHEBI:18420"/>
        <label>1</label>
    </ligand>
</feature>
<comment type="catalytic activity">
    <reaction evidence="13">
        <text>alpha-D-mannose 1-phosphate = D-mannose 6-phosphate</text>
        <dbReference type="Rhea" id="RHEA:11140"/>
        <dbReference type="ChEBI" id="CHEBI:58409"/>
        <dbReference type="ChEBI" id="CHEBI:58735"/>
        <dbReference type="EC" id="5.4.2.8"/>
    </reaction>
</comment>